<organism evidence="2 3">
    <name type="scientific">Echinococcus multilocularis</name>
    <name type="common">Fox tapeworm</name>
    <dbReference type="NCBI Taxonomy" id="6211"/>
    <lineage>
        <taxon>Eukaryota</taxon>
        <taxon>Metazoa</taxon>
        <taxon>Spiralia</taxon>
        <taxon>Lophotrochozoa</taxon>
        <taxon>Platyhelminthes</taxon>
        <taxon>Cestoda</taxon>
        <taxon>Eucestoda</taxon>
        <taxon>Cyclophyllidea</taxon>
        <taxon>Taeniidae</taxon>
        <taxon>Echinococcus</taxon>
    </lineage>
</organism>
<accession>A0A087VWJ0</accession>
<evidence type="ECO:0000313" key="2">
    <source>
        <dbReference type="EMBL" id="CDI96518.2"/>
    </source>
</evidence>
<reference evidence="2" key="1">
    <citation type="journal article" date="2013" name="Nature">
        <title>The genomes of four tapeworm species reveal adaptations to parasitism.</title>
        <authorList>
            <person name="Tsai I.J."/>
            <person name="Zarowiecki M."/>
            <person name="Holroyd N."/>
            <person name="Garciarrubio A."/>
            <person name="Sanchez-Flores A."/>
            <person name="Brooks K.L."/>
            <person name="Tracey A."/>
            <person name="Bobes R.J."/>
            <person name="Fragoso G."/>
            <person name="Sciutto E."/>
            <person name="Aslett M."/>
            <person name="Beasley H."/>
            <person name="Bennett H.M."/>
            <person name="Cai J."/>
            <person name="Camicia F."/>
            <person name="Clark R."/>
            <person name="Cucher M."/>
            <person name="De Silva N."/>
            <person name="Day T.A."/>
            <person name="Deplazes P."/>
            <person name="Estrada K."/>
            <person name="Fernandez C."/>
            <person name="Holland P.W."/>
            <person name="Hou J."/>
            <person name="Hu S."/>
            <person name="Huckvale T."/>
            <person name="Hung S.S."/>
            <person name="Kamenetzky L."/>
            <person name="Keane J.A."/>
            <person name="Kiss F."/>
            <person name="Koziol U."/>
            <person name="Lambert O."/>
            <person name="Liu K."/>
            <person name="Luo X."/>
            <person name="Luo Y."/>
            <person name="Macchiaroli N."/>
            <person name="Nichol S."/>
            <person name="Paps J."/>
            <person name="Parkinson J."/>
            <person name="Pouchkina-Stantcheva N."/>
            <person name="Riddiford N."/>
            <person name="Rosenzvit M."/>
            <person name="Salinas G."/>
            <person name="Wasmuth J.D."/>
            <person name="Zamanian M."/>
            <person name="Zheng Y."/>
            <person name="Cai X."/>
            <person name="Soberon X."/>
            <person name="Olson P.D."/>
            <person name="Laclette J.P."/>
            <person name="Brehm K."/>
            <person name="Berriman M."/>
            <person name="Garciarrubio A."/>
            <person name="Bobes R.J."/>
            <person name="Fragoso G."/>
            <person name="Sanchez-Flores A."/>
            <person name="Estrada K."/>
            <person name="Cevallos M.A."/>
            <person name="Morett E."/>
            <person name="Gonzalez V."/>
            <person name="Portillo T."/>
            <person name="Ochoa-Leyva A."/>
            <person name="Jose M.V."/>
            <person name="Sciutto E."/>
            <person name="Landa A."/>
            <person name="Jimenez L."/>
            <person name="Valdes V."/>
            <person name="Carrero J.C."/>
            <person name="Larralde C."/>
            <person name="Morales-Montor J."/>
            <person name="Limon-Lason J."/>
            <person name="Soberon X."/>
            <person name="Laclette J.P."/>
        </authorList>
    </citation>
    <scope>NUCLEOTIDE SEQUENCE [LARGE SCALE GENOMIC DNA]</scope>
</reference>
<protein>
    <submittedName>
        <fullName evidence="2">Clusterin associated protein 1</fullName>
    </submittedName>
</protein>
<gene>
    <name evidence="2" type="ORF">EmuJ_000010100</name>
</gene>
<name>A0A087VWJ0_ECHMU</name>
<sequence>MFSSKCKSAQSKRNSAVEFSNANAEPGLGLSEDSEGIGSDKSTSDGDEEEEGDDQEESSTSSDSVTSDSETESVIGGDYEHGTNDNDDVIKGLSIVGTGYRMCGTWSPGRALAGAHGETAGGGISADPLRTAVFNNSSALKANREVDSRREGVDRALAEYWQRRAP</sequence>
<dbReference type="AlphaFoldDB" id="A0A087VWJ0"/>
<evidence type="ECO:0000313" key="3">
    <source>
        <dbReference type="Proteomes" id="UP000017246"/>
    </source>
</evidence>
<dbReference type="Proteomes" id="UP000017246">
    <property type="component" value="Unassembled WGS sequence"/>
</dbReference>
<evidence type="ECO:0000256" key="1">
    <source>
        <dbReference type="SAM" id="MobiDB-lite"/>
    </source>
</evidence>
<dbReference type="EMBL" id="LN902583">
    <property type="protein sequence ID" value="CDI96518.2"/>
    <property type="molecule type" value="Genomic_DNA"/>
</dbReference>
<keyword evidence="3" id="KW-1185">Reference proteome</keyword>
<proteinExistence type="predicted"/>
<feature type="region of interest" description="Disordered" evidence="1">
    <location>
        <begin position="1"/>
        <end position="89"/>
    </location>
</feature>
<feature type="compositionally biased region" description="Low complexity" evidence="1">
    <location>
        <begin position="58"/>
        <end position="68"/>
    </location>
</feature>
<feature type="compositionally biased region" description="Polar residues" evidence="1">
    <location>
        <begin position="1"/>
        <end position="23"/>
    </location>
</feature>
<feature type="compositionally biased region" description="Acidic residues" evidence="1">
    <location>
        <begin position="45"/>
        <end position="57"/>
    </location>
</feature>
<feature type="compositionally biased region" description="Basic and acidic residues" evidence="1">
    <location>
        <begin position="78"/>
        <end position="89"/>
    </location>
</feature>
<reference evidence="2" key="2">
    <citation type="submission" date="2015-11" db="EMBL/GenBank/DDBJ databases">
        <authorList>
            <person name="Zhang Y."/>
            <person name="Guo Z."/>
        </authorList>
    </citation>
    <scope>NUCLEOTIDE SEQUENCE</scope>
</reference>
<dbReference type="STRING" id="6211.A0A087VWJ0"/>